<proteinExistence type="predicted"/>
<reference evidence="3 4" key="1">
    <citation type="submission" date="2015-08" db="EMBL/GenBank/DDBJ databases">
        <authorList>
            <person name="Babu N.S."/>
            <person name="Beckwith C.J."/>
            <person name="Beseler K.G."/>
            <person name="Brison A."/>
            <person name="Carone J.V."/>
            <person name="Caskin T.P."/>
            <person name="Diamond M."/>
            <person name="Durham M.E."/>
            <person name="Foxe J.M."/>
            <person name="Go M."/>
            <person name="Henderson B.A."/>
            <person name="Jones I.B."/>
            <person name="McGettigan J.A."/>
            <person name="Micheletti S.J."/>
            <person name="Nasrallah M.E."/>
            <person name="Ortiz D."/>
            <person name="Piller C.R."/>
            <person name="Privatt S.R."/>
            <person name="Schneider S.L."/>
            <person name="Sharp S."/>
            <person name="Smith T.C."/>
            <person name="Stanton J.D."/>
            <person name="Ullery H.E."/>
            <person name="Wilson R.J."/>
            <person name="Serrano M.G."/>
            <person name="Buck G."/>
            <person name="Lee V."/>
            <person name="Wang Y."/>
            <person name="Carvalho R."/>
            <person name="Voegtly L."/>
            <person name="Shi R."/>
            <person name="Duckworth R."/>
            <person name="Johnson A."/>
            <person name="Loviza R."/>
            <person name="Walstead R."/>
            <person name="Shah Z."/>
            <person name="Kiflezghi M."/>
            <person name="Wade K."/>
            <person name="Ball S.L."/>
            <person name="Bradley K.W."/>
            <person name="Asai D.J."/>
            <person name="Bowman C.A."/>
            <person name="Russell D.A."/>
            <person name="Pope W.H."/>
            <person name="Jacobs-Sera D."/>
            <person name="Hendrix R.W."/>
            <person name="Hatfull G.F."/>
        </authorList>
    </citation>
    <scope>NUCLEOTIDE SEQUENCE [LARGE SCALE GENOMIC DNA]</scope>
    <source>
        <strain evidence="3 4">DSM 27648</strain>
    </source>
</reference>
<feature type="region of interest" description="Disordered" evidence="1">
    <location>
        <begin position="128"/>
        <end position="155"/>
    </location>
</feature>
<protein>
    <submittedName>
        <fullName evidence="3">Uncharacterized protein</fullName>
    </submittedName>
</protein>
<dbReference type="KEGG" id="llu:AKJ09_00513"/>
<gene>
    <name evidence="3" type="ORF">AKJ09_00513</name>
</gene>
<keyword evidence="4" id="KW-1185">Reference proteome</keyword>
<organism evidence="3 4">
    <name type="scientific">Labilithrix luteola</name>
    <dbReference type="NCBI Taxonomy" id="1391654"/>
    <lineage>
        <taxon>Bacteria</taxon>
        <taxon>Pseudomonadati</taxon>
        <taxon>Myxococcota</taxon>
        <taxon>Polyangia</taxon>
        <taxon>Polyangiales</taxon>
        <taxon>Labilitrichaceae</taxon>
        <taxon>Labilithrix</taxon>
    </lineage>
</organism>
<evidence type="ECO:0000256" key="1">
    <source>
        <dbReference type="SAM" id="MobiDB-lite"/>
    </source>
</evidence>
<feature type="compositionally biased region" description="Basic and acidic residues" evidence="1">
    <location>
        <begin position="128"/>
        <end position="138"/>
    </location>
</feature>
<name>A0A0K1PL54_9BACT</name>
<dbReference type="RefSeq" id="WP_146645533.1">
    <property type="nucleotide sequence ID" value="NZ_CP012333.1"/>
</dbReference>
<feature type="signal peptide" evidence="2">
    <location>
        <begin position="1"/>
        <end position="25"/>
    </location>
</feature>
<dbReference type="EMBL" id="CP012333">
    <property type="protein sequence ID" value="AKU93849.1"/>
    <property type="molecule type" value="Genomic_DNA"/>
</dbReference>
<dbReference type="STRING" id="1391654.AKJ09_00513"/>
<sequence length="340" mass="35934">MGSRRVRVIARLLLVAIFASWTTRAARAEAVGGAAVDLVYVAPPECPTADAFRRALVARVPDALDDTRVFTAVHVALERNTAAGAAISGVLVLVRPDRTSVTRTLEADRCDEVVDGLALMAAIAFENERQAPRPKHETPIAPRQAPERTPARPSPLRMSVGVQGALVGGVTSKSLWTLRSFFDVARASRGIFAPSARIAFESSIPTHLDPSLGDAPGLPGARVHWSAGSLGICPLRLSLASWAGARPCLEGDVGFVSISGPEGGRPRTATKFWAHTAVLARVDAEAPWIIGDRKAGSFFVELEGGLVVPLTRYTVTFGGSKLYTVPAASFQVGAGLGLRF</sequence>
<accession>A0A0K1PL54</accession>
<evidence type="ECO:0000313" key="4">
    <source>
        <dbReference type="Proteomes" id="UP000064967"/>
    </source>
</evidence>
<evidence type="ECO:0000256" key="2">
    <source>
        <dbReference type="SAM" id="SignalP"/>
    </source>
</evidence>
<feature type="chain" id="PRO_5005465644" evidence="2">
    <location>
        <begin position="26"/>
        <end position="340"/>
    </location>
</feature>
<dbReference type="Proteomes" id="UP000064967">
    <property type="component" value="Chromosome"/>
</dbReference>
<evidence type="ECO:0000313" key="3">
    <source>
        <dbReference type="EMBL" id="AKU93849.1"/>
    </source>
</evidence>
<dbReference type="AlphaFoldDB" id="A0A0K1PL54"/>
<keyword evidence="2" id="KW-0732">Signal</keyword>